<keyword evidence="2" id="KW-1185">Reference proteome</keyword>
<reference evidence="1 2" key="1">
    <citation type="submission" date="2010-03" db="EMBL/GenBank/DDBJ databases">
        <title>The complete genome of Methanohalophilus mahii DSM 5219.</title>
        <authorList>
            <consortium name="US DOE Joint Genome Institute (JGI-PGF)"/>
            <person name="Lucas S."/>
            <person name="Copeland A."/>
            <person name="Lapidus A."/>
            <person name="Glavina del Rio T."/>
            <person name="Dalin E."/>
            <person name="Tice H."/>
            <person name="Bruce D."/>
            <person name="Goodwin L."/>
            <person name="Pitluck S."/>
            <person name="Kyrpides N."/>
            <person name="Mavromatis K."/>
            <person name="Ivanova N."/>
            <person name="Lykidis A."/>
            <person name="Saunders E."/>
            <person name="Brettin T."/>
            <person name="Detter J.C."/>
            <person name="Han C."/>
            <person name="Land M."/>
            <person name="Hauser L."/>
            <person name="Markowitz V."/>
            <person name="Cheng J.-F."/>
            <person name="Hugenholtz P."/>
            <person name="Woyke T."/>
            <person name="Wu D."/>
            <person name="Spring S."/>
            <person name="Schneider S."/>
            <person name="Schroeder M."/>
            <person name="Klenk H.-P."/>
            <person name="Eisen J.A."/>
        </authorList>
    </citation>
    <scope>NUCLEOTIDE SEQUENCE [LARGE SCALE GENOMIC DNA]</scope>
    <source>
        <strain evidence="2">ATCC 35705 / DSM 5219 / SLP</strain>
    </source>
</reference>
<dbReference type="HOGENOM" id="CLU_3113104_0_0_2"/>
<dbReference type="AlphaFoldDB" id="D5E6Y3"/>
<dbReference type="Proteomes" id="UP000001059">
    <property type="component" value="Chromosome"/>
</dbReference>
<dbReference type="GeneID" id="43321347"/>
<gene>
    <name evidence="1" type="ordered locus">Mmah_1423</name>
</gene>
<organism evidence="1 2">
    <name type="scientific">Methanohalophilus mahii (strain ATCC 35705 / DSM 5219 / SLP)</name>
    <dbReference type="NCBI Taxonomy" id="547558"/>
    <lineage>
        <taxon>Archaea</taxon>
        <taxon>Methanobacteriati</taxon>
        <taxon>Methanobacteriota</taxon>
        <taxon>Stenosarchaea group</taxon>
        <taxon>Methanomicrobia</taxon>
        <taxon>Methanosarcinales</taxon>
        <taxon>Methanosarcinaceae</taxon>
        <taxon>Methanohalophilus</taxon>
    </lineage>
</organism>
<accession>D5E6Y3</accession>
<protein>
    <submittedName>
        <fullName evidence="1">Uncharacterized protein</fullName>
    </submittedName>
</protein>
<dbReference type="STRING" id="547558.Mmah_1423"/>
<name>D5E6Y3_METMS</name>
<evidence type="ECO:0000313" key="1">
    <source>
        <dbReference type="EMBL" id="ADE36921.1"/>
    </source>
</evidence>
<proteinExistence type="predicted"/>
<dbReference type="RefSeq" id="WP_013037863.1">
    <property type="nucleotide sequence ID" value="NC_014002.1"/>
</dbReference>
<evidence type="ECO:0000313" key="2">
    <source>
        <dbReference type="Proteomes" id="UP000001059"/>
    </source>
</evidence>
<dbReference type="KEGG" id="mmh:Mmah_1423"/>
<sequence>MTYDIYDENKNYLIDIEEISASIDDYLGGQLAISEISQLVDYFLSGDEYC</sequence>
<dbReference type="EMBL" id="CP001994">
    <property type="protein sequence ID" value="ADE36921.1"/>
    <property type="molecule type" value="Genomic_DNA"/>
</dbReference>